<sequence>MIRFIVSFSASLFRAMPKSEPTFYAVKRGRVPGVYSTWSECENQVKGFPNPAFRKFLSYEAAYEFTALNASSNATLQPVKQEDTSFAFQVSKALTNVSTFSCPDASQKAPVSSTSCSNCSQCQNVATVASLSSAVEDMKASIQNIYGVVEKLSVGLTEVQSTVCRLEKTFMAPGSKRAFCTSAANESRQKRPKFDNNKDCFTGSKFLESEGSHVYTDGGCFDNGRNGARAGIGVFWARNDVDNVSERLPGRPTNNRAEIHAAVRAVQIAKKKGIQNLILHTDSQFLINGITKWIRGWKRNQWKKTTGSPVINQKDFEELDKELQGINVKWVHVRGHSGDPSNDEADLLARQGAAKLEESTEHT</sequence>
<dbReference type="GO" id="GO:0000287">
    <property type="term" value="F:magnesium ion binding"/>
    <property type="evidence" value="ECO:0007669"/>
    <property type="project" value="UniProtKB-UniRule"/>
</dbReference>
<dbReference type="PROSITE" id="PS50879">
    <property type="entry name" value="RNASE_H_1"/>
    <property type="match status" value="1"/>
</dbReference>
<dbReference type="PANTHER" id="PTHR10642:SF26">
    <property type="entry name" value="RIBONUCLEASE H1"/>
    <property type="match status" value="1"/>
</dbReference>
<dbReference type="FunFam" id="3.30.420.10:FF:000115">
    <property type="entry name" value="Ribonuclease H"/>
    <property type="match status" value="1"/>
</dbReference>
<evidence type="ECO:0000256" key="3">
    <source>
        <dbReference type="ARBA" id="ARBA00005300"/>
    </source>
</evidence>
<dbReference type="InterPro" id="IPR011320">
    <property type="entry name" value="RNase_H1_N"/>
</dbReference>
<dbReference type="PANTHER" id="PTHR10642">
    <property type="entry name" value="RIBONUCLEASE H1"/>
    <property type="match status" value="1"/>
</dbReference>
<keyword evidence="8 9" id="KW-0460">Magnesium</keyword>
<dbReference type="OrthoDB" id="407198at2759"/>
<dbReference type="SUPFAM" id="SSF53098">
    <property type="entry name" value="Ribonuclease H-like"/>
    <property type="match status" value="1"/>
</dbReference>
<keyword evidence="6 9" id="KW-0255">Endonuclease</keyword>
<dbReference type="InterPro" id="IPR002156">
    <property type="entry name" value="RNaseH_domain"/>
</dbReference>
<evidence type="ECO:0000256" key="4">
    <source>
        <dbReference type="ARBA" id="ARBA00022722"/>
    </source>
</evidence>
<evidence type="ECO:0000256" key="1">
    <source>
        <dbReference type="ARBA" id="ARBA00000077"/>
    </source>
</evidence>
<keyword evidence="4 9" id="KW-0540">Nuclease</keyword>
<evidence type="ECO:0000256" key="2">
    <source>
        <dbReference type="ARBA" id="ARBA00001946"/>
    </source>
</evidence>
<evidence type="ECO:0000256" key="7">
    <source>
        <dbReference type="ARBA" id="ARBA00022801"/>
    </source>
</evidence>
<evidence type="ECO:0000256" key="5">
    <source>
        <dbReference type="ARBA" id="ARBA00022723"/>
    </source>
</evidence>
<dbReference type="AlphaFoldDB" id="A0A8S3Z5U0"/>
<dbReference type="Proteomes" id="UP000678393">
    <property type="component" value="Unassembled WGS sequence"/>
</dbReference>
<proteinExistence type="inferred from homology"/>
<comment type="cofactor">
    <cofactor evidence="2 9">
        <name>Mg(2+)</name>
        <dbReference type="ChEBI" id="CHEBI:18420"/>
    </cofactor>
</comment>
<comment type="catalytic activity">
    <reaction evidence="1 9">
        <text>Endonucleolytic cleavage to 5'-phosphomonoester.</text>
        <dbReference type="EC" id="3.1.26.4"/>
    </reaction>
</comment>
<dbReference type="InterPro" id="IPR012337">
    <property type="entry name" value="RNaseH-like_sf"/>
</dbReference>
<comment type="caution">
    <text evidence="12">The sequence shown here is derived from an EMBL/GenBank/DDBJ whole genome shotgun (WGS) entry which is preliminary data.</text>
</comment>
<dbReference type="InterPro" id="IPR017067">
    <property type="entry name" value="RNase_H1_euk"/>
</dbReference>
<dbReference type="GO" id="GO:0043137">
    <property type="term" value="P:DNA replication, removal of RNA primer"/>
    <property type="evidence" value="ECO:0007669"/>
    <property type="project" value="TreeGrafter"/>
</dbReference>
<dbReference type="EMBL" id="CAJHNH020001509">
    <property type="protein sequence ID" value="CAG5123395.1"/>
    <property type="molecule type" value="Genomic_DNA"/>
</dbReference>
<dbReference type="Pfam" id="PF00075">
    <property type="entry name" value="RNase_H"/>
    <property type="match status" value="1"/>
</dbReference>
<name>A0A8S3Z5U0_9EUPU</name>
<evidence type="ECO:0000256" key="6">
    <source>
        <dbReference type="ARBA" id="ARBA00022759"/>
    </source>
</evidence>
<dbReference type="FunFam" id="3.40.970.10:FF:000001">
    <property type="entry name" value="Ribonuclease H1"/>
    <property type="match status" value="1"/>
</dbReference>
<dbReference type="InterPro" id="IPR036397">
    <property type="entry name" value="RNaseH_sf"/>
</dbReference>
<accession>A0A8S3Z5U0</accession>
<evidence type="ECO:0000256" key="10">
    <source>
        <dbReference type="SAM" id="MobiDB-lite"/>
    </source>
</evidence>
<dbReference type="Gene3D" id="3.40.970.10">
    <property type="entry name" value="Ribonuclease H1, N-terminal domain"/>
    <property type="match status" value="1"/>
</dbReference>
<evidence type="ECO:0000313" key="12">
    <source>
        <dbReference type="EMBL" id="CAG5123395.1"/>
    </source>
</evidence>
<dbReference type="Pfam" id="PF01693">
    <property type="entry name" value="Cauli_VI"/>
    <property type="match status" value="1"/>
</dbReference>
<gene>
    <name evidence="12" type="ORF">CUNI_LOCUS8953</name>
</gene>
<comment type="similarity">
    <text evidence="3 9">Belongs to the RNase H family.</text>
</comment>
<keyword evidence="5 9" id="KW-0479">Metal-binding</keyword>
<feature type="domain" description="RNase H type-1" evidence="11">
    <location>
        <begin position="208"/>
        <end position="354"/>
    </location>
</feature>
<dbReference type="InterPro" id="IPR009027">
    <property type="entry name" value="Ribosomal_bL9/RNase_H1_N"/>
</dbReference>
<evidence type="ECO:0000256" key="8">
    <source>
        <dbReference type="ARBA" id="ARBA00022842"/>
    </source>
</evidence>
<keyword evidence="13" id="KW-1185">Reference proteome</keyword>
<dbReference type="InterPro" id="IPR037056">
    <property type="entry name" value="RNase_H1_N_sf"/>
</dbReference>
<evidence type="ECO:0000256" key="9">
    <source>
        <dbReference type="PIRNR" id="PIRNR036852"/>
    </source>
</evidence>
<feature type="region of interest" description="Disordered" evidence="10">
    <location>
        <begin position="335"/>
        <end position="363"/>
    </location>
</feature>
<protein>
    <recommendedName>
        <fullName evidence="9">Ribonuclease H1</fullName>
        <shortName evidence="9">RNase H1</shortName>
        <ecNumber evidence="9">3.1.26.4</ecNumber>
    </recommendedName>
</protein>
<organism evidence="12 13">
    <name type="scientific">Candidula unifasciata</name>
    <dbReference type="NCBI Taxonomy" id="100452"/>
    <lineage>
        <taxon>Eukaryota</taxon>
        <taxon>Metazoa</taxon>
        <taxon>Spiralia</taxon>
        <taxon>Lophotrochozoa</taxon>
        <taxon>Mollusca</taxon>
        <taxon>Gastropoda</taxon>
        <taxon>Heterobranchia</taxon>
        <taxon>Euthyneura</taxon>
        <taxon>Panpulmonata</taxon>
        <taxon>Eupulmonata</taxon>
        <taxon>Stylommatophora</taxon>
        <taxon>Helicina</taxon>
        <taxon>Helicoidea</taxon>
        <taxon>Geomitridae</taxon>
        <taxon>Candidula</taxon>
    </lineage>
</organism>
<dbReference type="InterPro" id="IPR050092">
    <property type="entry name" value="RNase_H"/>
</dbReference>
<comment type="function">
    <text evidence="9">Endonuclease that specifically degrades the RNA of RNA-DNA hybrids.</text>
</comment>
<dbReference type="SUPFAM" id="SSF55658">
    <property type="entry name" value="L9 N-domain-like"/>
    <property type="match status" value="1"/>
</dbReference>
<dbReference type="GO" id="GO:0003676">
    <property type="term" value="F:nucleic acid binding"/>
    <property type="evidence" value="ECO:0007669"/>
    <property type="project" value="UniProtKB-UniRule"/>
</dbReference>
<dbReference type="PIRSF" id="PIRSF036852">
    <property type="entry name" value="Ribonuclease_H1_euk"/>
    <property type="match status" value="1"/>
</dbReference>
<reference evidence="12" key="1">
    <citation type="submission" date="2021-04" db="EMBL/GenBank/DDBJ databases">
        <authorList>
            <consortium name="Molecular Ecology Group"/>
        </authorList>
    </citation>
    <scope>NUCLEOTIDE SEQUENCE</scope>
</reference>
<dbReference type="CDD" id="cd09280">
    <property type="entry name" value="RNase_HI_eukaryote_like"/>
    <property type="match status" value="1"/>
</dbReference>
<dbReference type="EC" id="3.1.26.4" evidence="9"/>
<evidence type="ECO:0000259" key="11">
    <source>
        <dbReference type="PROSITE" id="PS50879"/>
    </source>
</evidence>
<dbReference type="GO" id="GO:0004523">
    <property type="term" value="F:RNA-DNA hybrid ribonuclease activity"/>
    <property type="evidence" value="ECO:0007669"/>
    <property type="project" value="UniProtKB-UniRule"/>
</dbReference>
<dbReference type="Gene3D" id="3.30.420.10">
    <property type="entry name" value="Ribonuclease H-like superfamily/Ribonuclease H"/>
    <property type="match status" value="1"/>
</dbReference>
<keyword evidence="7 9" id="KW-0378">Hydrolase</keyword>
<evidence type="ECO:0000313" key="13">
    <source>
        <dbReference type="Proteomes" id="UP000678393"/>
    </source>
</evidence>